<evidence type="ECO:0000256" key="2">
    <source>
        <dbReference type="ARBA" id="ARBA00022801"/>
    </source>
</evidence>
<evidence type="ECO:0000313" key="4">
    <source>
        <dbReference type="EMBL" id="QEN04042.1"/>
    </source>
</evidence>
<dbReference type="Proteomes" id="UP000323824">
    <property type="component" value="Chromosome"/>
</dbReference>
<accession>A0A5C1QCW1</accession>
<dbReference type="InterPro" id="IPR001328">
    <property type="entry name" value="Pept_tRNA_hydro"/>
</dbReference>
<dbReference type="Gene3D" id="3.40.50.1470">
    <property type="entry name" value="Peptidyl-tRNA hydrolase"/>
    <property type="match status" value="1"/>
</dbReference>
<keyword evidence="1" id="KW-0820">tRNA-binding</keyword>
<organism evidence="4 5">
    <name type="scientific">Thiospirochaeta perfilievii</name>
    <dbReference type="NCBI Taxonomy" id="252967"/>
    <lineage>
        <taxon>Bacteria</taxon>
        <taxon>Pseudomonadati</taxon>
        <taxon>Spirochaetota</taxon>
        <taxon>Spirochaetia</taxon>
        <taxon>Spirochaetales</taxon>
        <taxon>Spirochaetaceae</taxon>
        <taxon>Thiospirochaeta</taxon>
    </lineage>
</organism>
<protein>
    <recommendedName>
        <fullName evidence="6">Aminoacyl-tRNA hydrolase</fullName>
    </recommendedName>
</protein>
<dbReference type="GO" id="GO:0004045">
    <property type="term" value="F:peptidyl-tRNA hydrolase activity"/>
    <property type="evidence" value="ECO:0007669"/>
    <property type="project" value="InterPro"/>
</dbReference>
<gene>
    <name evidence="4" type="ORF">EW093_04770</name>
</gene>
<dbReference type="PANTHER" id="PTHR17224:SF1">
    <property type="entry name" value="PEPTIDYL-TRNA HYDROLASE"/>
    <property type="match status" value="1"/>
</dbReference>
<keyword evidence="2" id="KW-0378">Hydrolase</keyword>
<dbReference type="KEGG" id="sper:EW093_04770"/>
<dbReference type="OrthoDB" id="9800507at2"/>
<reference evidence="4 5" key="2">
    <citation type="submission" date="2019-09" db="EMBL/GenBank/DDBJ databases">
        <title>Complete Genome Sequence and Methylome Analysis of free living Spirochaetas.</title>
        <authorList>
            <person name="Leshcheva N."/>
            <person name="Mikheeva N."/>
        </authorList>
    </citation>
    <scope>NUCLEOTIDE SEQUENCE [LARGE SCALE GENOMIC DNA]</scope>
    <source>
        <strain evidence="4 5">P</strain>
    </source>
</reference>
<dbReference type="Pfam" id="PF01195">
    <property type="entry name" value="Pept_tRNA_hydro"/>
    <property type="match status" value="1"/>
</dbReference>
<name>A0A5C1QCW1_9SPIO</name>
<dbReference type="AlphaFoldDB" id="A0A5C1QCW1"/>
<dbReference type="PANTHER" id="PTHR17224">
    <property type="entry name" value="PEPTIDYL-TRNA HYDROLASE"/>
    <property type="match status" value="1"/>
</dbReference>
<dbReference type="GO" id="GO:0000049">
    <property type="term" value="F:tRNA binding"/>
    <property type="evidence" value="ECO:0007669"/>
    <property type="project" value="UniProtKB-KW"/>
</dbReference>
<keyword evidence="3" id="KW-0694">RNA-binding</keyword>
<evidence type="ECO:0000256" key="1">
    <source>
        <dbReference type="ARBA" id="ARBA00022555"/>
    </source>
</evidence>
<reference evidence="4 5" key="1">
    <citation type="submission" date="2019-02" db="EMBL/GenBank/DDBJ databases">
        <authorList>
            <person name="Fomenkov A."/>
            <person name="Dubinina G."/>
            <person name="Grabovich M."/>
            <person name="Vincze T."/>
            <person name="Roberts R.J."/>
        </authorList>
    </citation>
    <scope>NUCLEOTIDE SEQUENCE [LARGE SCALE GENOMIC DNA]</scope>
    <source>
        <strain evidence="4 5">P</strain>
    </source>
</reference>
<dbReference type="SUPFAM" id="SSF53178">
    <property type="entry name" value="Peptidyl-tRNA hydrolase-like"/>
    <property type="match status" value="1"/>
</dbReference>
<evidence type="ECO:0000313" key="5">
    <source>
        <dbReference type="Proteomes" id="UP000323824"/>
    </source>
</evidence>
<dbReference type="EMBL" id="CP035807">
    <property type="protein sequence ID" value="QEN04042.1"/>
    <property type="molecule type" value="Genomic_DNA"/>
</dbReference>
<dbReference type="InterPro" id="IPR036416">
    <property type="entry name" value="Pept_tRNA_hydro_sf"/>
</dbReference>
<sequence length="74" mass="8846">MIKMVVFLGNYGNQYRNTRHNVGWLFEEYLNRSTQKMTKFKAEYYKESNIVYLLPQTLMNRSGESVVKAISFLR</sequence>
<keyword evidence="5" id="KW-1185">Reference proteome</keyword>
<evidence type="ECO:0008006" key="6">
    <source>
        <dbReference type="Google" id="ProtNLM"/>
    </source>
</evidence>
<proteinExistence type="predicted"/>
<evidence type="ECO:0000256" key="3">
    <source>
        <dbReference type="ARBA" id="ARBA00022884"/>
    </source>
</evidence>